<organism evidence="1 2">
    <name type="scientific">Brachyspira hyodysenteriae (strain ATCC 49526 / WA1)</name>
    <dbReference type="NCBI Taxonomy" id="565034"/>
    <lineage>
        <taxon>Bacteria</taxon>
        <taxon>Pseudomonadati</taxon>
        <taxon>Spirochaetota</taxon>
        <taxon>Spirochaetia</taxon>
        <taxon>Brachyspirales</taxon>
        <taxon>Brachyspiraceae</taxon>
        <taxon>Brachyspira</taxon>
    </lineage>
</organism>
<evidence type="ECO:0000313" key="1">
    <source>
        <dbReference type="EMBL" id="ACN84159.1"/>
    </source>
</evidence>
<dbReference type="AlphaFoldDB" id="A0A3B6VA44"/>
<dbReference type="Proteomes" id="UP000001803">
    <property type="component" value="Chromosome"/>
</dbReference>
<reference evidence="1 2" key="1">
    <citation type="journal article" date="2009" name="PLoS ONE">
        <title>Genome sequence of the pathogenic intestinal spirochete Brachyspira hyodysenteriae reveals adaptations to its lifestyle in the porcine large intestine.</title>
        <authorList>
            <person name="Bellgard M.I."/>
            <person name="Wanchanthuek P."/>
            <person name="La T."/>
            <person name="Ryan K."/>
            <person name="Moolhuijzen P."/>
            <person name="Albertyn Z."/>
            <person name="Shaban B."/>
            <person name="Motro Y."/>
            <person name="Dunn D.S."/>
            <person name="Schibeci D."/>
            <person name="Hunter A."/>
            <person name="Barrero R."/>
            <person name="Phillips N.D."/>
            <person name="Hampson D.J."/>
        </authorList>
    </citation>
    <scope>NUCLEOTIDE SEQUENCE [LARGE SCALE GENOMIC DNA]</scope>
    <source>
        <strain evidence="2">ATCC 49526 / WA1</strain>
    </source>
</reference>
<accession>A0A3B6VA44</accession>
<name>A0A3B6VA44_BRAHW</name>
<sequence length="37" mass="4397">MVIIILISVSTGKIRDYKVHIVHLRKFQKGQIEKIYE</sequence>
<gene>
    <name evidence="1" type="ordered locus">BHWA1_01689</name>
</gene>
<keyword evidence="2" id="KW-1185">Reference proteome</keyword>
<dbReference type="KEGG" id="bhy:BHWA1_01689"/>
<evidence type="ECO:0000313" key="2">
    <source>
        <dbReference type="Proteomes" id="UP000001803"/>
    </source>
</evidence>
<dbReference type="EMBL" id="CP001357">
    <property type="protein sequence ID" value="ACN84159.1"/>
    <property type="molecule type" value="Genomic_DNA"/>
</dbReference>
<proteinExistence type="predicted"/>
<protein>
    <submittedName>
        <fullName evidence="1">Uncharacterized protein</fullName>
    </submittedName>
</protein>